<reference evidence="3" key="1">
    <citation type="submission" date="2020-03" db="EMBL/GenBank/DDBJ databases">
        <title>The deep terrestrial virosphere.</title>
        <authorList>
            <person name="Holmfeldt K."/>
            <person name="Nilsson E."/>
            <person name="Simone D."/>
            <person name="Lopez-Fernandez M."/>
            <person name="Wu X."/>
            <person name="de Brujin I."/>
            <person name="Lundin D."/>
            <person name="Andersson A."/>
            <person name="Bertilsson S."/>
            <person name="Dopson M."/>
        </authorList>
    </citation>
    <scope>NUCLEOTIDE SEQUENCE</scope>
    <source>
        <strain evidence="3">MM415A01095</strain>
    </source>
</reference>
<dbReference type="NCBIfam" id="TIGR01760">
    <property type="entry name" value="tape_meas_TP901"/>
    <property type="match status" value="1"/>
</dbReference>
<feature type="coiled-coil region" evidence="1">
    <location>
        <begin position="1370"/>
        <end position="1397"/>
    </location>
</feature>
<feature type="domain" description="Phage tail tape measure protein" evidence="2">
    <location>
        <begin position="480"/>
        <end position="633"/>
    </location>
</feature>
<evidence type="ECO:0000313" key="3">
    <source>
        <dbReference type="EMBL" id="QJA78286.1"/>
    </source>
</evidence>
<evidence type="ECO:0000256" key="1">
    <source>
        <dbReference type="SAM" id="Coils"/>
    </source>
</evidence>
<organism evidence="3">
    <name type="scientific">viral metagenome</name>
    <dbReference type="NCBI Taxonomy" id="1070528"/>
    <lineage>
        <taxon>unclassified sequences</taxon>
        <taxon>metagenomes</taxon>
        <taxon>organismal metagenomes</taxon>
    </lineage>
</organism>
<proteinExistence type="predicted"/>
<dbReference type="InterPro" id="IPR010090">
    <property type="entry name" value="Phage_tape_meas"/>
</dbReference>
<evidence type="ECO:0000259" key="2">
    <source>
        <dbReference type="Pfam" id="PF10145"/>
    </source>
</evidence>
<gene>
    <name evidence="3" type="ORF">MM415A01095_0015</name>
</gene>
<protein>
    <submittedName>
        <fullName evidence="3">Putative tail protein</fullName>
    </submittedName>
</protein>
<keyword evidence="1" id="KW-0175">Coiled coil</keyword>
<accession>A0A6M3K965</accession>
<name>A0A6M3K965_9ZZZZ</name>
<dbReference type="Pfam" id="PF10145">
    <property type="entry name" value="PhageMin_Tail"/>
    <property type="match status" value="1"/>
</dbReference>
<sequence>MSGVTAAGINVEIGLKLDKIDEGLKYAKGKLKAFRDSVRQTRIEAAITGDPFALTNKYIKASKLSIQRYGEAWAHFIKDTNSGTTVLSKKVETSTKRMAKAFGEFRGAVMAAKKASDSWTNYTAMGKYGGTAVPKTGKELMKAIPGLDMSRLGKGGKFTDLFPDDPIAIEAFKKNIAAIGTVSKSTKAVIDKMFASIDKGSKVSKSSITRMFNELAKGLNIAKEGGKAAVIAYRDRARHAQREQEAVQAQLQMWKHTIKAQEKVVAVQSQIKRLEASVVMGRRLGINVERELMQLTALRISRSMSLTKEQLKLSRLARLEEAGIRSPAGMREDILKRRAADTRTLRRELKRLRIEKDLGIRVDKNATSIAKKIAQLKEMNIRLTIRETAELKKYNVAQQKQSKSQAFLGADWLKNRMVWFLQLRGAWALYRGWGTATKDLADFHEQLARALRTARPVLMSVAETAKEYADTMRMGVERYGVEWEKTGEVLYQLGSAGLSAEESLAAFNSTLALTVALEGDARETTKAVASIYNVFGKEIKKGASLGEKFDHINNVIAKTWRTHQMELNEYVDALKMSAAMAKIAGISFERLSAIIGVAHNHMIKAGRAGRALQGVLMRISRTPVEFAKAFGLQDIFRPEDPFNFSKIMDALFKRMKEGTMTAYELSNAFERMGLRNAAFFVTMVKNWDQVTEAEKKYYDGAKTLDEITDTRLRNIRDAWKITIAQIRSEITGLIPFLDTWSDILIRTAKGIQQRRGIKAGKESISGVVSGKKEIGSIIPSDIEGIVAYQKFLRQFRSTLKEEETVRHPTYGRLNKKIIDSELAHIDAIYKRYRELTLERIKKQMDEDKAAIAKGGVPTSLKGIPNYLELMSARGKEAGISERPSLVAELVDKQDTLTAHRATLQAQALKPGVGEPTLKGMADAEIKYMKEIEELKEKIRAIDKKERSDLISILKLEADSLSIQKEGLTSKMTEARIEGVSAKDKRESLDNSAKIEEIDKRRAELKYQEAVFGSVGSKQQYEELEIAGKRLEQANKTAEIERKTRDAGITSKATRAEIAKLTKETQERVQLLSQELMMAKLRKENETEILKIEKASIDAKIEGARLTLDLLQRWSQDDAKKQSAATKVEELETERVGIVDRLYKSYNSLWDERARRLKDYQDEINLLKTVEDIEKERMQLGIAFGKKVEDIRREWTRVLQTEDGSEGIFILVQQGEAEVKLARELYIEQLRLFNVKKHNLQIEQTIEKEINKLKNERADIEFKGGDNKIQLLEIDKQILATEMKALQLSNKSTLNSKELDEVQQKIIENLIKMRGLNKELRLEGNLLARTYEKLKNSTGSLREASEKWMDTAISSWGTGLGNVLTDVTGGFQQQRQEIINLESELSGLQEQWEDAMDEKDLERAASIADEMERIRHEVEKLQNPLLQTGQMLRTFFKEMVDNVRKAINEWIALKIAMAVVGLFTTPAAAGAGAGGTIPTGGGGSTMFAAHGGILPSIDHFKSFSRGGMTSRPTLAVLGDNSPSNKEIVIPEENIKADSVSGYSRESGQDIYIANFLTKSDIALALSDTEGRNVIINQVMADINKRGPIWRKMSGKG</sequence>
<dbReference type="EMBL" id="MT142329">
    <property type="protein sequence ID" value="QJA78286.1"/>
    <property type="molecule type" value="Genomic_DNA"/>
</dbReference>